<dbReference type="HOGENOM" id="CLU_3088739_0_0_1"/>
<dbReference type="AlphaFoldDB" id="F8Q353"/>
<dbReference type="EMBL" id="GL945482">
    <property type="protein sequence ID" value="EGN97614.1"/>
    <property type="molecule type" value="Genomic_DNA"/>
</dbReference>
<gene>
    <name evidence="1" type="ORF">SERLA73DRAFT_184394</name>
</gene>
<evidence type="ECO:0000313" key="2">
    <source>
        <dbReference type="Proteomes" id="UP000008063"/>
    </source>
</evidence>
<dbReference type="Proteomes" id="UP000008063">
    <property type="component" value="Unassembled WGS sequence"/>
</dbReference>
<name>F8Q353_SERL3</name>
<sequence length="52" mass="6450">MPRHKFDGRLHFGKLWALHNFASLETVEYVTCTRQKKREMIIYSVDWYWCRT</sequence>
<keyword evidence="2" id="KW-1185">Reference proteome</keyword>
<evidence type="ECO:0000313" key="1">
    <source>
        <dbReference type="EMBL" id="EGN97614.1"/>
    </source>
</evidence>
<dbReference type="InParanoid" id="F8Q353"/>
<protein>
    <submittedName>
        <fullName evidence="1">Uncharacterized protein</fullName>
    </submittedName>
</protein>
<proteinExistence type="predicted"/>
<organism evidence="2">
    <name type="scientific">Serpula lacrymans var. lacrymans (strain S7.3)</name>
    <name type="common">Dry rot fungus</name>
    <dbReference type="NCBI Taxonomy" id="936435"/>
    <lineage>
        <taxon>Eukaryota</taxon>
        <taxon>Fungi</taxon>
        <taxon>Dikarya</taxon>
        <taxon>Basidiomycota</taxon>
        <taxon>Agaricomycotina</taxon>
        <taxon>Agaricomycetes</taxon>
        <taxon>Agaricomycetidae</taxon>
        <taxon>Boletales</taxon>
        <taxon>Coniophorineae</taxon>
        <taxon>Serpulaceae</taxon>
        <taxon>Serpula</taxon>
    </lineage>
</organism>
<reference evidence="2" key="1">
    <citation type="journal article" date="2011" name="Science">
        <title>The plant cell wall-decomposing machinery underlies the functional diversity of forest fungi.</title>
        <authorList>
            <person name="Eastwood D.C."/>
            <person name="Floudas D."/>
            <person name="Binder M."/>
            <person name="Majcherczyk A."/>
            <person name="Schneider P."/>
            <person name="Aerts A."/>
            <person name="Asiegbu F.O."/>
            <person name="Baker S.E."/>
            <person name="Barry K."/>
            <person name="Bendiksby M."/>
            <person name="Blumentritt M."/>
            <person name="Coutinho P.M."/>
            <person name="Cullen D."/>
            <person name="de Vries R.P."/>
            <person name="Gathman A."/>
            <person name="Goodell B."/>
            <person name="Henrissat B."/>
            <person name="Ihrmark K."/>
            <person name="Kauserud H."/>
            <person name="Kohler A."/>
            <person name="LaButti K."/>
            <person name="Lapidus A."/>
            <person name="Lavin J.L."/>
            <person name="Lee Y.-H."/>
            <person name="Lindquist E."/>
            <person name="Lilly W."/>
            <person name="Lucas S."/>
            <person name="Morin E."/>
            <person name="Murat C."/>
            <person name="Oguiza J.A."/>
            <person name="Park J."/>
            <person name="Pisabarro A.G."/>
            <person name="Riley R."/>
            <person name="Rosling A."/>
            <person name="Salamov A."/>
            <person name="Schmidt O."/>
            <person name="Schmutz J."/>
            <person name="Skrede I."/>
            <person name="Stenlid J."/>
            <person name="Wiebenga A."/>
            <person name="Xie X."/>
            <person name="Kuees U."/>
            <person name="Hibbett D.S."/>
            <person name="Hoffmeister D."/>
            <person name="Hoegberg N."/>
            <person name="Martin F."/>
            <person name="Grigoriev I.V."/>
            <person name="Watkinson S.C."/>
        </authorList>
    </citation>
    <scope>NUCLEOTIDE SEQUENCE [LARGE SCALE GENOMIC DNA]</scope>
    <source>
        <strain evidence="2">strain S7.3</strain>
    </source>
</reference>
<accession>F8Q353</accession>